<reference evidence="10 11" key="1">
    <citation type="journal article" date="2019" name="Int. J. Syst. Evol. Microbiol.">
        <title>The Global Catalogue of Microorganisms (GCM) 10K type strain sequencing project: providing services to taxonomists for standard genome sequencing and annotation.</title>
        <authorList>
            <consortium name="The Broad Institute Genomics Platform"/>
            <consortium name="The Broad Institute Genome Sequencing Center for Infectious Disease"/>
            <person name="Wu L."/>
            <person name="Ma J."/>
        </authorList>
    </citation>
    <scope>NUCLEOTIDE SEQUENCE [LARGE SCALE GENOMIC DNA]</scope>
    <source>
        <strain evidence="10 11">JCM 3106</strain>
    </source>
</reference>
<dbReference type="Gene3D" id="1.10.287.130">
    <property type="match status" value="1"/>
</dbReference>
<keyword evidence="4" id="KW-0597">Phosphoprotein</keyword>
<dbReference type="InterPro" id="IPR036890">
    <property type="entry name" value="HATPase_C_sf"/>
</dbReference>
<dbReference type="Proteomes" id="UP001499930">
    <property type="component" value="Unassembled WGS sequence"/>
</dbReference>
<dbReference type="Pfam" id="PF00512">
    <property type="entry name" value="HisKA"/>
    <property type="match status" value="1"/>
</dbReference>
<dbReference type="InterPro" id="IPR003594">
    <property type="entry name" value="HATPase_dom"/>
</dbReference>
<dbReference type="PROSITE" id="PS50112">
    <property type="entry name" value="PAS"/>
    <property type="match status" value="1"/>
</dbReference>
<evidence type="ECO:0000256" key="3">
    <source>
        <dbReference type="ARBA" id="ARBA00012438"/>
    </source>
</evidence>
<dbReference type="EMBL" id="BAAAWD010000002">
    <property type="protein sequence ID" value="GAA2986769.1"/>
    <property type="molecule type" value="Genomic_DNA"/>
</dbReference>
<dbReference type="CDD" id="cd00075">
    <property type="entry name" value="HATPase"/>
    <property type="match status" value="1"/>
</dbReference>
<sequence>MAEPDFAAFFHATPAALALLSPDLVYTTVNQTFERLTGRSRREIVGRHLLEIFPGSPSTNQGEALQLSMQRVLAEATIDIMPLQRYDLEIPGEPGHVQERYWNITNAPLLDEHGDTCGVVNLPQEVTAFVRQMNTRGLTVTAETALAPMAAIEAQLFAQAGRLQEITQRLRQGEARERRMAQELRAAMQHQQQAVADTSHDLRGPITGLQTLLQVALADPTVDARQILLTALDDAERLGAIVGDLLELARLEAGAPADADPVDLAHLVRRELLHRQATIATITTATCLDAGVLVRGSAVRLGRLVGNLLANGERHARSRLEVIVGAQGDQAVVEVTDDGPGIPHADREAVFRRFFRRSDARHSDPGGTGLGLPIARQIAQAHGGTLQATDPTGSRPGARLLLRLPLLRT</sequence>
<dbReference type="PRINTS" id="PR00344">
    <property type="entry name" value="BCTRLSENSOR"/>
</dbReference>
<keyword evidence="6" id="KW-0418">Kinase</keyword>
<evidence type="ECO:0000256" key="7">
    <source>
        <dbReference type="ARBA" id="ARBA00023012"/>
    </source>
</evidence>
<dbReference type="CDD" id="cd00082">
    <property type="entry name" value="HisKA"/>
    <property type="match status" value="1"/>
</dbReference>
<evidence type="ECO:0000313" key="10">
    <source>
        <dbReference type="EMBL" id="GAA2986769.1"/>
    </source>
</evidence>
<dbReference type="SMART" id="SM00388">
    <property type="entry name" value="HisKA"/>
    <property type="match status" value="1"/>
</dbReference>
<dbReference type="EC" id="2.7.13.3" evidence="3"/>
<dbReference type="RefSeq" id="WP_344887149.1">
    <property type="nucleotide sequence ID" value="NZ_BAAAWD010000002.1"/>
</dbReference>
<evidence type="ECO:0000256" key="5">
    <source>
        <dbReference type="ARBA" id="ARBA00022679"/>
    </source>
</evidence>
<evidence type="ECO:0000256" key="4">
    <source>
        <dbReference type="ARBA" id="ARBA00022553"/>
    </source>
</evidence>
<dbReference type="SUPFAM" id="SSF47384">
    <property type="entry name" value="Homodimeric domain of signal transducing histidine kinase"/>
    <property type="match status" value="1"/>
</dbReference>
<protein>
    <recommendedName>
        <fullName evidence="3">histidine kinase</fullName>
        <ecNumber evidence="3">2.7.13.3</ecNumber>
    </recommendedName>
</protein>
<keyword evidence="5" id="KW-0808">Transferase</keyword>
<organism evidence="10 11">
    <name type="scientific">Streptosporangium longisporum</name>
    <dbReference type="NCBI Taxonomy" id="46187"/>
    <lineage>
        <taxon>Bacteria</taxon>
        <taxon>Bacillati</taxon>
        <taxon>Actinomycetota</taxon>
        <taxon>Actinomycetes</taxon>
        <taxon>Streptosporangiales</taxon>
        <taxon>Streptosporangiaceae</taxon>
        <taxon>Streptosporangium</taxon>
    </lineage>
</organism>
<feature type="domain" description="Histidine kinase" evidence="8">
    <location>
        <begin position="197"/>
        <end position="408"/>
    </location>
</feature>
<dbReference type="InterPro" id="IPR013656">
    <property type="entry name" value="PAS_4"/>
</dbReference>
<dbReference type="InterPro" id="IPR050736">
    <property type="entry name" value="Sensor_HK_Regulatory"/>
</dbReference>
<dbReference type="SMART" id="SM00387">
    <property type="entry name" value="HATPase_c"/>
    <property type="match status" value="1"/>
</dbReference>
<evidence type="ECO:0000259" key="8">
    <source>
        <dbReference type="PROSITE" id="PS50109"/>
    </source>
</evidence>
<evidence type="ECO:0000256" key="1">
    <source>
        <dbReference type="ARBA" id="ARBA00000085"/>
    </source>
</evidence>
<dbReference type="PANTHER" id="PTHR43711:SF32">
    <property type="entry name" value="SENSOR-TYPE HISTIDINE KINASE PRRB"/>
    <property type="match status" value="1"/>
</dbReference>
<dbReference type="CDD" id="cd00130">
    <property type="entry name" value="PAS"/>
    <property type="match status" value="1"/>
</dbReference>
<dbReference type="Pfam" id="PF08448">
    <property type="entry name" value="PAS_4"/>
    <property type="match status" value="1"/>
</dbReference>
<dbReference type="SMART" id="SM00091">
    <property type="entry name" value="PAS"/>
    <property type="match status" value="1"/>
</dbReference>
<dbReference type="InterPro" id="IPR036097">
    <property type="entry name" value="HisK_dim/P_sf"/>
</dbReference>
<dbReference type="Gene3D" id="3.30.565.10">
    <property type="entry name" value="Histidine kinase-like ATPase, C-terminal domain"/>
    <property type="match status" value="1"/>
</dbReference>
<evidence type="ECO:0000256" key="2">
    <source>
        <dbReference type="ARBA" id="ARBA00004236"/>
    </source>
</evidence>
<dbReference type="InterPro" id="IPR003661">
    <property type="entry name" value="HisK_dim/P_dom"/>
</dbReference>
<comment type="caution">
    <text evidence="10">The sequence shown here is derived from an EMBL/GenBank/DDBJ whole genome shotgun (WGS) entry which is preliminary data.</text>
</comment>
<dbReference type="InterPro" id="IPR000014">
    <property type="entry name" value="PAS"/>
</dbReference>
<accession>A0ABN3XQ05</accession>
<dbReference type="SUPFAM" id="SSF55785">
    <property type="entry name" value="PYP-like sensor domain (PAS domain)"/>
    <property type="match status" value="1"/>
</dbReference>
<dbReference type="PROSITE" id="PS50109">
    <property type="entry name" value="HIS_KIN"/>
    <property type="match status" value="1"/>
</dbReference>
<evidence type="ECO:0000259" key="9">
    <source>
        <dbReference type="PROSITE" id="PS50112"/>
    </source>
</evidence>
<dbReference type="InterPro" id="IPR004358">
    <property type="entry name" value="Sig_transdc_His_kin-like_C"/>
</dbReference>
<dbReference type="Gene3D" id="3.30.450.20">
    <property type="entry name" value="PAS domain"/>
    <property type="match status" value="1"/>
</dbReference>
<keyword evidence="11" id="KW-1185">Reference proteome</keyword>
<feature type="domain" description="PAS" evidence="9">
    <location>
        <begin position="2"/>
        <end position="72"/>
    </location>
</feature>
<evidence type="ECO:0000256" key="6">
    <source>
        <dbReference type="ARBA" id="ARBA00022777"/>
    </source>
</evidence>
<proteinExistence type="predicted"/>
<comment type="subcellular location">
    <subcellularLocation>
        <location evidence="2">Cell membrane</location>
    </subcellularLocation>
</comment>
<dbReference type="SUPFAM" id="SSF55874">
    <property type="entry name" value="ATPase domain of HSP90 chaperone/DNA topoisomerase II/histidine kinase"/>
    <property type="match status" value="1"/>
</dbReference>
<dbReference type="Pfam" id="PF02518">
    <property type="entry name" value="HATPase_c"/>
    <property type="match status" value="1"/>
</dbReference>
<evidence type="ECO:0000313" key="11">
    <source>
        <dbReference type="Proteomes" id="UP001499930"/>
    </source>
</evidence>
<name>A0ABN3XQ05_9ACTN</name>
<dbReference type="PANTHER" id="PTHR43711">
    <property type="entry name" value="TWO-COMPONENT HISTIDINE KINASE"/>
    <property type="match status" value="1"/>
</dbReference>
<dbReference type="InterPro" id="IPR035965">
    <property type="entry name" value="PAS-like_dom_sf"/>
</dbReference>
<dbReference type="InterPro" id="IPR005467">
    <property type="entry name" value="His_kinase_dom"/>
</dbReference>
<gene>
    <name evidence="10" type="ORF">GCM10017559_03090</name>
</gene>
<keyword evidence="7" id="KW-0902">Two-component regulatory system</keyword>
<comment type="catalytic activity">
    <reaction evidence="1">
        <text>ATP + protein L-histidine = ADP + protein N-phospho-L-histidine.</text>
        <dbReference type="EC" id="2.7.13.3"/>
    </reaction>
</comment>